<sequence>MVNLAPDSAINTLPPPLPTSSFPSSSTSLQATKSSKMSSDWLPCDCLVKLQCDEEINVVHGYETIGDAKEEPCLECALLIALQGDDLDKADICLDYSFFQAALIDVCIASRKAIFAHLSDVNAYVSTF</sequence>
<keyword evidence="3" id="KW-1185">Reference proteome</keyword>
<evidence type="ECO:0000256" key="1">
    <source>
        <dbReference type="SAM" id="MobiDB-lite"/>
    </source>
</evidence>
<feature type="compositionally biased region" description="Low complexity" evidence="1">
    <location>
        <begin position="19"/>
        <end position="31"/>
    </location>
</feature>
<name>A0A2L2TJ30_9HYPO</name>
<evidence type="ECO:0000313" key="2">
    <source>
        <dbReference type="EMBL" id="CEI70972.1"/>
    </source>
</evidence>
<dbReference type="Proteomes" id="UP000245910">
    <property type="component" value="Chromosome III"/>
</dbReference>
<feature type="region of interest" description="Disordered" evidence="1">
    <location>
        <begin position="11"/>
        <end position="31"/>
    </location>
</feature>
<dbReference type="AlphaFoldDB" id="A0A2L2TJ30"/>
<proteinExistence type="predicted"/>
<accession>A0A2L2TJ30</accession>
<evidence type="ECO:0000313" key="3">
    <source>
        <dbReference type="Proteomes" id="UP000245910"/>
    </source>
</evidence>
<reference evidence="3" key="1">
    <citation type="submission" date="2014-10" db="EMBL/GenBank/DDBJ databases">
        <authorList>
            <person name="King R."/>
        </authorList>
    </citation>
    <scope>NUCLEOTIDE SEQUENCE [LARGE SCALE GENOMIC DNA]</scope>
    <source>
        <strain evidence="3">A3/5</strain>
    </source>
</reference>
<organism evidence="2 3">
    <name type="scientific">Fusarium venenatum</name>
    <dbReference type="NCBI Taxonomy" id="56646"/>
    <lineage>
        <taxon>Eukaryota</taxon>
        <taxon>Fungi</taxon>
        <taxon>Dikarya</taxon>
        <taxon>Ascomycota</taxon>
        <taxon>Pezizomycotina</taxon>
        <taxon>Sordariomycetes</taxon>
        <taxon>Hypocreomycetidae</taxon>
        <taxon>Hypocreales</taxon>
        <taxon>Nectriaceae</taxon>
        <taxon>Fusarium</taxon>
    </lineage>
</organism>
<protein>
    <submittedName>
        <fullName evidence="2">Uncharacterized protein</fullName>
    </submittedName>
</protein>
<dbReference type="EMBL" id="LN649231">
    <property type="protein sequence ID" value="CEI70972.1"/>
    <property type="molecule type" value="Genomic_DNA"/>
</dbReference>